<dbReference type="InterPro" id="IPR001182">
    <property type="entry name" value="FtsW/RodA"/>
</dbReference>
<dbReference type="GO" id="GO:0008360">
    <property type="term" value="P:regulation of cell shape"/>
    <property type="evidence" value="ECO:0007669"/>
    <property type="project" value="UniProtKB-KW"/>
</dbReference>
<name>A0A9D1CG19_9FIRM</name>
<keyword evidence="5 6" id="KW-0472">Membrane</keyword>
<keyword evidence="2 6" id="KW-0812">Transmembrane</keyword>
<dbReference type="EMBL" id="DVFO01000004">
    <property type="protein sequence ID" value="HIQ60097.1"/>
    <property type="molecule type" value="Genomic_DNA"/>
</dbReference>
<feature type="transmembrane region" description="Helical" evidence="6">
    <location>
        <begin position="76"/>
        <end position="94"/>
    </location>
</feature>
<dbReference type="Pfam" id="PF01098">
    <property type="entry name" value="FTSW_RODA_SPOVE"/>
    <property type="match status" value="1"/>
</dbReference>
<accession>A0A9D1CG19</accession>
<feature type="transmembrane region" description="Helical" evidence="6">
    <location>
        <begin position="289"/>
        <end position="310"/>
    </location>
</feature>
<feature type="transmembrane region" description="Helical" evidence="6">
    <location>
        <begin position="191"/>
        <end position="210"/>
    </location>
</feature>
<sequence length="389" mass="43449">MVFMDNLRDFFKKGDVLLLTLCVCANLFGIALVYSATRYDPALHTYPIKQAIFLCLGIVIYIFITFVDLEFLLEKWWKVFLVLGLAIILLLLPFGRDDGTGNRSWVFLPGLSTGFQPGEMAKLAYICVLAWLINHQRSFGVSRFTSLLKYAGLTMLFAGMLAALSGDYGMVLVYLFIFVIMAWVGGVQKRWFLGIGIPLVAGVVLLWNFVLPHTKFWTDYRIMRFRVVFDHSLDPLGRGWQQSRSLLAIGSGQIIGMGYLQGKQTQSALSQNLPARHTDFIFSVCGEELGLLGCCVVLLLLFAIILRCVWVSRQAKSRMSAYIAMGIAAMLMIQTILNVGMCLYVAPVIGLTLPFFSYGGSSTLTLFVAMGMVSGIKMRPLPSWLKDRT</sequence>
<keyword evidence="3" id="KW-0133">Cell shape</keyword>
<comment type="caution">
    <text evidence="7">The sequence shown here is derived from an EMBL/GenBank/DDBJ whole genome shotgun (WGS) entry which is preliminary data.</text>
</comment>
<dbReference type="GO" id="GO:0032153">
    <property type="term" value="C:cell division site"/>
    <property type="evidence" value="ECO:0007669"/>
    <property type="project" value="TreeGrafter"/>
</dbReference>
<keyword evidence="4 6" id="KW-1133">Transmembrane helix</keyword>
<evidence type="ECO:0000313" key="8">
    <source>
        <dbReference type="Proteomes" id="UP000886879"/>
    </source>
</evidence>
<dbReference type="GO" id="GO:0051301">
    <property type="term" value="P:cell division"/>
    <property type="evidence" value="ECO:0007669"/>
    <property type="project" value="InterPro"/>
</dbReference>
<feature type="transmembrane region" description="Helical" evidence="6">
    <location>
        <begin position="51"/>
        <end position="69"/>
    </location>
</feature>
<evidence type="ECO:0000256" key="2">
    <source>
        <dbReference type="ARBA" id="ARBA00022692"/>
    </source>
</evidence>
<protein>
    <submittedName>
        <fullName evidence="7">FtsW/RodA/SpoVE family cell cycle protein</fullName>
    </submittedName>
</protein>
<reference evidence="7" key="1">
    <citation type="submission" date="2020-10" db="EMBL/GenBank/DDBJ databases">
        <authorList>
            <person name="Gilroy R."/>
        </authorList>
    </citation>
    <scope>NUCLEOTIDE SEQUENCE</scope>
    <source>
        <strain evidence="7">ChiGjej2B2-12916</strain>
    </source>
</reference>
<gene>
    <name evidence="7" type="ORF">IAD31_00630</name>
</gene>
<evidence type="ECO:0000256" key="3">
    <source>
        <dbReference type="ARBA" id="ARBA00022960"/>
    </source>
</evidence>
<dbReference type="Proteomes" id="UP000886879">
    <property type="component" value="Unassembled WGS sequence"/>
</dbReference>
<dbReference type="PANTHER" id="PTHR30474:SF1">
    <property type="entry name" value="PEPTIDOGLYCAN GLYCOSYLTRANSFERASE MRDB"/>
    <property type="match status" value="1"/>
</dbReference>
<evidence type="ECO:0000256" key="6">
    <source>
        <dbReference type="SAM" id="Phobius"/>
    </source>
</evidence>
<dbReference type="GO" id="GO:0015648">
    <property type="term" value="F:lipid-linked peptidoglycan transporter activity"/>
    <property type="evidence" value="ECO:0007669"/>
    <property type="project" value="TreeGrafter"/>
</dbReference>
<evidence type="ECO:0000256" key="5">
    <source>
        <dbReference type="ARBA" id="ARBA00023136"/>
    </source>
</evidence>
<dbReference type="AlphaFoldDB" id="A0A9D1CG19"/>
<organism evidence="7 8">
    <name type="scientific">Candidatus Enterenecus faecium</name>
    <dbReference type="NCBI Taxonomy" id="2840780"/>
    <lineage>
        <taxon>Bacteria</taxon>
        <taxon>Bacillati</taxon>
        <taxon>Bacillota</taxon>
        <taxon>Clostridia</taxon>
        <taxon>Eubacteriales</taxon>
        <taxon>Candidatus Enterenecus</taxon>
    </lineage>
</organism>
<evidence type="ECO:0000313" key="7">
    <source>
        <dbReference type="EMBL" id="HIQ60097.1"/>
    </source>
</evidence>
<feature type="transmembrane region" description="Helical" evidence="6">
    <location>
        <begin position="322"/>
        <end position="349"/>
    </location>
</feature>
<reference evidence="7" key="2">
    <citation type="journal article" date="2021" name="PeerJ">
        <title>Extensive microbial diversity within the chicken gut microbiome revealed by metagenomics and culture.</title>
        <authorList>
            <person name="Gilroy R."/>
            <person name="Ravi A."/>
            <person name="Getino M."/>
            <person name="Pursley I."/>
            <person name="Horton D.L."/>
            <person name="Alikhan N.F."/>
            <person name="Baker D."/>
            <person name="Gharbi K."/>
            <person name="Hall N."/>
            <person name="Watson M."/>
            <person name="Adriaenssens E.M."/>
            <person name="Foster-Nyarko E."/>
            <person name="Jarju S."/>
            <person name="Secka A."/>
            <person name="Antonio M."/>
            <person name="Oren A."/>
            <person name="Chaudhuri R.R."/>
            <person name="La Ragione R."/>
            <person name="Hildebrand F."/>
            <person name="Pallen M.J."/>
        </authorList>
    </citation>
    <scope>NUCLEOTIDE SEQUENCE</scope>
    <source>
        <strain evidence="7">ChiGjej2B2-12916</strain>
    </source>
</reference>
<evidence type="ECO:0000256" key="1">
    <source>
        <dbReference type="ARBA" id="ARBA00004141"/>
    </source>
</evidence>
<dbReference type="PANTHER" id="PTHR30474">
    <property type="entry name" value="CELL CYCLE PROTEIN"/>
    <property type="match status" value="1"/>
</dbReference>
<evidence type="ECO:0000256" key="4">
    <source>
        <dbReference type="ARBA" id="ARBA00022989"/>
    </source>
</evidence>
<feature type="transmembrane region" description="Helical" evidence="6">
    <location>
        <begin position="114"/>
        <end position="132"/>
    </location>
</feature>
<feature type="transmembrane region" description="Helical" evidence="6">
    <location>
        <begin position="168"/>
        <end position="184"/>
    </location>
</feature>
<comment type="subcellular location">
    <subcellularLocation>
        <location evidence="1">Membrane</location>
        <topology evidence="1">Multi-pass membrane protein</topology>
    </subcellularLocation>
</comment>
<dbReference type="GO" id="GO:0005886">
    <property type="term" value="C:plasma membrane"/>
    <property type="evidence" value="ECO:0007669"/>
    <property type="project" value="TreeGrafter"/>
</dbReference>
<feature type="transmembrane region" description="Helical" evidence="6">
    <location>
        <begin position="144"/>
        <end position="162"/>
    </location>
</feature>
<proteinExistence type="predicted"/>
<feature type="transmembrane region" description="Helical" evidence="6">
    <location>
        <begin position="355"/>
        <end position="376"/>
    </location>
</feature>